<keyword evidence="1" id="KW-0479">Metal-binding</keyword>
<sequence>MESFYYKSSAIAKCSYCGHELSYSGGSTSNLLRHLKTKHITVPLTKPLRNQNNLSSDNEEYIDDPSSIPSAATTSTSANTASSTVLPETVSLSTSNQSRQSTITQFVSKPILLSKSKAIDLQISKCIIKRFHAFSLVEETEF</sequence>
<dbReference type="PROSITE" id="PS50808">
    <property type="entry name" value="ZF_BED"/>
    <property type="match status" value="1"/>
</dbReference>
<name>A0AAV0Y848_9HEMI</name>
<keyword evidence="8" id="KW-1185">Reference proteome</keyword>
<evidence type="ECO:0000256" key="5">
    <source>
        <dbReference type="SAM" id="MobiDB-lite"/>
    </source>
</evidence>
<proteinExistence type="predicted"/>
<keyword evidence="3" id="KW-0862">Zinc</keyword>
<dbReference type="GO" id="GO:0008270">
    <property type="term" value="F:zinc ion binding"/>
    <property type="evidence" value="ECO:0007669"/>
    <property type="project" value="UniProtKB-KW"/>
</dbReference>
<evidence type="ECO:0000256" key="4">
    <source>
        <dbReference type="PROSITE-ProRule" id="PRU00027"/>
    </source>
</evidence>
<dbReference type="InterPro" id="IPR036236">
    <property type="entry name" value="Znf_C2H2_sf"/>
</dbReference>
<dbReference type="Proteomes" id="UP001160148">
    <property type="component" value="Unassembled WGS sequence"/>
</dbReference>
<dbReference type="AlphaFoldDB" id="A0AAV0Y848"/>
<gene>
    <name evidence="7" type="ORF">MEUPH1_LOCUS30375</name>
</gene>
<organism evidence="7 8">
    <name type="scientific">Macrosiphum euphorbiae</name>
    <name type="common">potato aphid</name>
    <dbReference type="NCBI Taxonomy" id="13131"/>
    <lineage>
        <taxon>Eukaryota</taxon>
        <taxon>Metazoa</taxon>
        <taxon>Ecdysozoa</taxon>
        <taxon>Arthropoda</taxon>
        <taxon>Hexapoda</taxon>
        <taxon>Insecta</taxon>
        <taxon>Pterygota</taxon>
        <taxon>Neoptera</taxon>
        <taxon>Paraneoptera</taxon>
        <taxon>Hemiptera</taxon>
        <taxon>Sternorrhyncha</taxon>
        <taxon>Aphidomorpha</taxon>
        <taxon>Aphidoidea</taxon>
        <taxon>Aphididae</taxon>
        <taxon>Macrosiphini</taxon>
        <taxon>Macrosiphum</taxon>
    </lineage>
</organism>
<dbReference type="EMBL" id="CARXXK010001639">
    <property type="protein sequence ID" value="CAI6377065.1"/>
    <property type="molecule type" value="Genomic_DNA"/>
</dbReference>
<accession>A0AAV0Y848</accession>
<evidence type="ECO:0000256" key="3">
    <source>
        <dbReference type="ARBA" id="ARBA00022833"/>
    </source>
</evidence>
<dbReference type="InterPro" id="IPR003656">
    <property type="entry name" value="Znf_BED"/>
</dbReference>
<evidence type="ECO:0000256" key="2">
    <source>
        <dbReference type="ARBA" id="ARBA00022771"/>
    </source>
</evidence>
<dbReference type="SUPFAM" id="SSF57667">
    <property type="entry name" value="beta-beta-alpha zinc fingers"/>
    <property type="match status" value="1"/>
</dbReference>
<evidence type="ECO:0000256" key="1">
    <source>
        <dbReference type="ARBA" id="ARBA00022723"/>
    </source>
</evidence>
<reference evidence="7 8" key="1">
    <citation type="submission" date="2023-01" db="EMBL/GenBank/DDBJ databases">
        <authorList>
            <person name="Whitehead M."/>
        </authorList>
    </citation>
    <scope>NUCLEOTIDE SEQUENCE [LARGE SCALE GENOMIC DNA]</scope>
</reference>
<evidence type="ECO:0000313" key="8">
    <source>
        <dbReference type="Proteomes" id="UP001160148"/>
    </source>
</evidence>
<dbReference type="GO" id="GO:0003677">
    <property type="term" value="F:DNA binding"/>
    <property type="evidence" value="ECO:0007669"/>
    <property type="project" value="InterPro"/>
</dbReference>
<evidence type="ECO:0000313" key="7">
    <source>
        <dbReference type="EMBL" id="CAI6377065.1"/>
    </source>
</evidence>
<feature type="domain" description="BED-type" evidence="6">
    <location>
        <begin position="1"/>
        <end position="39"/>
    </location>
</feature>
<feature type="compositionally biased region" description="Low complexity" evidence="5">
    <location>
        <begin position="70"/>
        <end position="84"/>
    </location>
</feature>
<keyword evidence="2 4" id="KW-0863">Zinc-finger</keyword>
<dbReference type="Pfam" id="PF02892">
    <property type="entry name" value="zf-BED"/>
    <property type="match status" value="1"/>
</dbReference>
<protein>
    <recommendedName>
        <fullName evidence="6">BED-type domain-containing protein</fullName>
    </recommendedName>
</protein>
<evidence type="ECO:0000259" key="6">
    <source>
        <dbReference type="PROSITE" id="PS50808"/>
    </source>
</evidence>
<comment type="caution">
    <text evidence="7">The sequence shown here is derived from an EMBL/GenBank/DDBJ whole genome shotgun (WGS) entry which is preliminary data.</text>
</comment>
<feature type="region of interest" description="Disordered" evidence="5">
    <location>
        <begin position="46"/>
        <end position="84"/>
    </location>
</feature>